<dbReference type="Proteomes" id="UP000002318">
    <property type="component" value="Chromosome"/>
</dbReference>
<evidence type="ECO:0000313" key="2">
    <source>
        <dbReference type="Proteomes" id="UP000002318"/>
    </source>
</evidence>
<gene>
    <name evidence="1" type="ordered locus">Spirs_1526</name>
</gene>
<protein>
    <submittedName>
        <fullName evidence="1">Uncharacterized protein</fullName>
    </submittedName>
</protein>
<reference evidence="1 2" key="1">
    <citation type="journal article" date="2010" name="Stand. Genomic Sci.">
        <title>Complete genome sequence of Spirochaeta smaragdinae type strain (SEBR 4228).</title>
        <authorList>
            <person name="Mavromatis K."/>
            <person name="Yasawong M."/>
            <person name="Chertkov O."/>
            <person name="Lapidus A."/>
            <person name="Lucas S."/>
            <person name="Nolan M."/>
            <person name="Del Rio T.G."/>
            <person name="Tice H."/>
            <person name="Cheng J.F."/>
            <person name="Pitluck S."/>
            <person name="Liolios K."/>
            <person name="Ivanova N."/>
            <person name="Tapia R."/>
            <person name="Han C."/>
            <person name="Bruce D."/>
            <person name="Goodwin L."/>
            <person name="Pati A."/>
            <person name="Chen A."/>
            <person name="Palaniappan K."/>
            <person name="Land M."/>
            <person name="Hauser L."/>
            <person name="Chang Y.J."/>
            <person name="Jeffries C.D."/>
            <person name="Detter J.C."/>
            <person name="Rohde M."/>
            <person name="Brambilla E."/>
            <person name="Spring S."/>
            <person name="Goker M."/>
            <person name="Sikorski J."/>
            <person name="Woyke T."/>
            <person name="Bristow J."/>
            <person name="Eisen J.A."/>
            <person name="Markowitz V."/>
            <person name="Hugenholtz P."/>
            <person name="Klenk H.P."/>
            <person name="Kyrpides N.C."/>
        </authorList>
    </citation>
    <scope>NUCLEOTIDE SEQUENCE [LARGE SCALE GENOMIC DNA]</scope>
    <source>
        <strain evidence="2">DSM 11293 / JCM 15392 / SEBR 4228</strain>
    </source>
</reference>
<dbReference type="OrthoDB" id="371135at2"/>
<evidence type="ECO:0000313" key="1">
    <source>
        <dbReference type="EMBL" id="ADK80653.1"/>
    </source>
</evidence>
<dbReference type="STRING" id="573413.Spirs_1526"/>
<accession>E1R5N8</accession>
<dbReference type="KEGG" id="ssm:Spirs_1526"/>
<dbReference type="RefSeq" id="WP_013254117.1">
    <property type="nucleotide sequence ID" value="NC_014364.1"/>
</dbReference>
<proteinExistence type="predicted"/>
<dbReference type="HOGENOM" id="CLU_1766720_0_0_12"/>
<keyword evidence="2" id="KW-1185">Reference proteome</keyword>
<sequence length="154" mass="17017">MKKRIFVVGLLLLFTASTSVFSLGIGAAFGLNGIGDENTGGNIMLSAKLDQLPMVLGLSYNLDDPFSFGLYGDWQMVRQPLVNFVNIYAGPGFFFSYTDVSDDALQLGLRIPVALYIFPVDFLELFLEVAPAFSFVPEIDLGFQSALGFRFWFN</sequence>
<organism evidence="1 2">
    <name type="scientific">Sediminispirochaeta smaragdinae (strain DSM 11293 / JCM 15392 / SEBR 4228)</name>
    <name type="common">Spirochaeta smaragdinae</name>
    <dbReference type="NCBI Taxonomy" id="573413"/>
    <lineage>
        <taxon>Bacteria</taxon>
        <taxon>Pseudomonadati</taxon>
        <taxon>Spirochaetota</taxon>
        <taxon>Spirochaetia</taxon>
        <taxon>Spirochaetales</taxon>
        <taxon>Spirochaetaceae</taxon>
        <taxon>Sediminispirochaeta</taxon>
    </lineage>
</organism>
<name>E1R5N8_SEDSS</name>
<dbReference type="AlphaFoldDB" id="E1R5N8"/>
<dbReference type="EMBL" id="CP002116">
    <property type="protein sequence ID" value="ADK80653.1"/>
    <property type="molecule type" value="Genomic_DNA"/>
</dbReference>